<dbReference type="PANTHER" id="PTHR10545">
    <property type="entry name" value="DIAMINE N-ACETYLTRANSFERASE"/>
    <property type="match status" value="1"/>
</dbReference>
<evidence type="ECO:0000259" key="3">
    <source>
        <dbReference type="PROSITE" id="PS51186"/>
    </source>
</evidence>
<dbReference type="RefSeq" id="WP_379075941.1">
    <property type="nucleotide sequence ID" value="NZ_JBHTJW010000002.1"/>
</dbReference>
<dbReference type="Pfam" id="PF00583">
    <property type="entry name" value="Acetyltransf_1"/>
    <property type="match status" value="1"/>
</dbReference>
<feature type="domain" description="N-acetyltransferase" evidence="3">
    <location>
        <begin position="7"/>
        <end position="148"/>
    </location>
</feature>
<dbReference type="InterPro" id="IPR051016">
    <property type="entry name" value="Diverse_Substrate_AcTransf"/>
</dbReference>
<dbReference type="EC" id="2.3.-.-" evidence="4"/>
<dbReference type="SUPFAM" id="SSF55729">
    <property type="entry name" value="Acyl-CoA N-acyltransferases (Nat)"/>
    <property type="match status" value="1"/>
</dbReference>
<dbReference type="Gene3D" id="3.40.630.30">
    <property type="match status" value="1"/>
</dbReference>
<keyword evidence="1 4" id="KW-0808">Transferase</keyword>
<accession>A0ABW3GHC9</accession>
<proteinExistence type="predicted"/>
<name>A0ABW3GHC9_9PROT</name>
<dbReference type="PROSITE" id="PS51186">
    <property type="entry name" value="GNAT"/>
    <property type="match status" value="1"/>
</dbReference>
<keyword evidence="5" id="KW-1185">Reference proteome</keyword>
<evidence type="ECO:0000256" key="2">
    <source>
        <dbReference type="ARBA" id="ARBA00023315"/>
    </source>
</evidence>
<evidence type="ECO:0000256" key="1">
    <source>
        <dbReference type="ARBA" id="ARBA00022679"/>
    </source>
</evidence>
<reference evidence="5" key="1">
    <citation type="journal article" date="2019" name="Int. J. Syst. Evol. Microbiol.">
        <title>The Global Catalogue of Microorganisms (GCM) 10K type strain sequencing project: providing services to taxonomists for standard genome sequencing and annotation.</title>
        <authorList>
            <consortium name="The Broad Institute Genomics Platform"/>
            <consortium name="The Broad Institute Genome Sequencing Center for Infectious Disease"/>
            <person name="Wu L."/>
            <person name="Ma J."/>
        </authorList>
    </citation>
    <scope>NUCLEOTIDE SEQUENCE [LARGE SCALE GENOMIC DNA]</scope>
    <source>
        <strain evidence="5">CCUG 59685</strain>
    </source>
</reference>
<dbReference type="CDD" id="cd04301">
    <property type="entry name" value="NAT_SF"/>
    <property type="match status" value="1"/>
</dbReference>
<dbReference type="InterPro" id="IPR000182">
    <property type="entry name" value="GNAT_dom"/>
</dbReference>
<dbReference type="EMBL" id="JBHTJW010000002">
    <property type="protein sequence ID" value="MFD0930001.1"/>
    <property type="molecule type" value="Genomic_DNA"/>
</dbReference>
<keyword evidence="2 4" id="KW-0012">Acyltransferase</keyword>
<gene>
    <name evidence="4" type="ORF">ACFQ1T_09450</name>
</gene>
<evidence type="ECO:0000313" key="4">
    <source>
        <dbReference type="EMBL" id="MFD0930001.1"/>
    </source>
</evidence>
<dbReference type="PANTHER" id="PTHR10545:SF42">
    <property type="entry name" value="ACETYLTRANSFERASE"/>
    <property type="match status" value="1"/>
</dbReference>
<dbReference type="InterPro" id="IPR016181">
    <property type="entry name" value="Acyl_CoA_acyltransferase"/>
</dbReference>
<evidence type="ECO:0000313" key="5">
    <source>
        <dbReference type="Proteomes" id="UP001597106"/>
    </source>
</evidence>
<dbReference type="GO" id="GO:0016746">
    <property type="term" value="F:acyltransferase activity"/>
    <property type="evidence" value="ECO:0007669"/>
    <property type="project" value="UniProtKB-KW"/>
</dbReference>
<dbReference type="Proteomes" id="UP001597106">
    <property type="component" value="Unassembled WGS sequence"/>
</dbReference>
<protein>
    <submittedName>
        <fullName evidence="4">GNAT family N-acetyltransferase</fullName>
        <ecNumber evidence="4">2.3.-.-</ecNumber>
    </submittedName>
</protein>
<sequence length="148" mass="16309">MTQPSRFHIRPIAGEDHAEWSALYADYARFYAVNQSVAKREQVWQCLHQPSPAIFALVAVDAQGRLIGFAHYRAFVRPLAASMGGYLDDLFVASAVRGQGVGTALIKAVVQIGQLQGWSVIRWVAAEDNQLACACDDKLARHTRLANL</sequence>
<organism evidence="4 5">
    <name type="scientific">Methylophilus glucosoxydans</name>
    <dbReference type="NCBI Taxonomy" id="752553"/>
    <lineage>
        <taxon>Bacteria</taxon>
        <taxon>Pseudomonadati</taxon>
        <taxon>Pseudomonadota</taxon>
        <taxon>Betaproteobacteria</taxon>
        <taxon>Nitrosomonadales</taxon>
        <taxon>Methylophilaceae</taxon>
        <taxon>Methylophilus</taxon>
    </lineage>
</organism>
<comment type="caution">
    <text evidence="4">The sequence shown here is derived from an EMBL/GenBank/DDBJ whole genome shotgun (WGS) entry which is preliminary data.</text>
</comment>